<gene>
    <name evidence="6" type="ORF">SLEP1_g33141</name>
</gene>
<sequence length="173" mass="19445">MYSTSSRSKLTFPRDVVGKIPVLFPPELQNTGRAKLNIFFEGPNVVEFVVTASLQKQGQNGVRVVLLESGWKPLVRELGLRKADTVSFFLLDNMIWTYSIEVERAPEADRVDVNAMDEDVVLEGVPVRMDFDLNEPAQSDMGINLNQPNQPAVRMEFDLNEPADLKHGAQSQR</sequence>
<comment type="subcellular location">
    <subcellularLocation>
        <location evidence="1">Nucleus</location>
    </subcellularLocation>
</comment>
<evidence type="ECO:0000256" key="3">
    <source>
        <dbReference type="ARBA" id="ARBA00023125"/>
    </source>
</evidence>
<accession>A0AAV5KFQ2</accession>
<dbReference type="InterPro" id="IPR015300">
    <property type="entry name" value="DNA-bd_pseudobarrel_sf"/>
</dbReference>
<evidence type="ECO:0000256" key="1">
    <source>
        <dbReference type="ARBA" id="ARBA00004123"/>
    </source>
</evidence>
<dbReference type="AlphaFoldDB" id="A0AAV5KFQ2"/>
<evidence type="ECO:0000256" key="4">
    <source>
        <dbReference type="ARBA" id="ARBA00023163"/>
    </source>
</evidence>
<keyword evidence="2" id="KW-0805">Transcription regulation</keyword>
<dbReference type="SUPFAM" id="SSF101936">
    <property type="entry name" value="DNA-binding pseudobarrel domain"/>
    <property type="match status" value="1"/>
</dbReference>
<organism evidence="6 7">
    <name type="scientific">Rubroshorea leprosula</name>
    <dbReference type="NCBI Taxonomy" id="152421"/>
    <lineage>
        <taxon>Eukaryota</taxon>
        <taxon>Viridiplantae</taxon>
        <taxon>Streptophyta</taxon>
        <taxon>Embryophyta</taxon>
        <taxon>Tracheophyta</taxon>
        <taxon>Spermatophyta</taxon>
        <taxon>Magnoliopsida</taxon>
        <taxon>eudicotyledons</taxon>
        <taxon>Gunneridae</taxon>
        <taxon>Pentapetalae</taxon>
        <taxon>rosids</taxon>
        <taxon>malvids</taxon>
        <taxon>Malvales</taxon>
        <taxon>Dipterocarpaceae</taxon>
        <taxon>Rubroshorea</taxon>
    </lineage>
</organism>
<protein>
    <recommendedName>
        <fullName evidence="8">TF-B3 domain-containing protein</fullName>
    </recommendedName>
</protein>
<dbReference type="GO" id="GO:0005634">
    <property type="term" value="C:nucleus"/>
    <property type="evidence" value="ECO:0007669"/>
    <property type="project" value="UniProtKB-SubCell"/>
</dbReference>
<evidence type="ECO:0008006" key="8">
    <source>
        <dbReference type="Google" id="ProtNLM"/>
    </source>
</evidence>
<dbReference type="Proteomes" id="UP001054252">
    <property type="component" value="Unassembled WGS sequence"/>
</dbReference>
<dbReference type="EMBL" id="BPVZ01000063">
    <property type="protein sequence ID" value="GKV23406.1"/>
    <property type="molecule type" value="Genomic_DNA"/>
</dbReference>
<evidence type="ECO:0000313" key="7">
    <source>
        <dbReference type="Proteomes" id="UP001054252"/>
    </source>
</evidence>
<keyword evidence="4" id="KW-0804">Transcription</keyword>
<evidence type="ECO:0000313" key="6">
    <source>
        <dbReference type="EMBL" id="GKV23406.1"/>
    </source>
</evidence>
<keyword evidence="3" id="KW-0238">DNA-binding</keyword>
<comment type="caution">
    <text evidence="6">The sequence shown here is derived from an EMBL/GenBank/DDBJ whole genome shotgun (WGS) entry which is preliminary data.</text>
</comment>
<reference evidence="6 7" key="1">
    <citation type="journal article" date="2021" name="Commun. Biol.">
        <title>The genome of Shorea leprosula (Dipterocarpaceae) highlights the ecological relevance of drought in aseasonal tropical rainforests.</title>
        <authorList>
            <person name="Ng K.K.S."/>
            <person name="Kobayashi M.J."/>
            <person name="Fawcett J.A."/>
            <person name="Hatakeyama M."/>
            <person name="Paape T."/>
            <person name="Ng C.H."/>
            <person name="Ang C.C."/>
            <person name="Tnah L.H."/>
            <person name="Lee C.T."/>
            <person name="Nishiyama T."/>
            <person name="Sese J."/>
            <person name="O'Brien M.J."/>
            <person name="Copetti D."/>
            <person name="Mohd Noor M.I."/>
            <person name="Ong R.C."/>
            <person name="Putra M."/>
            <person name="Sireger I.Z."/>
            <person name="Indrioko S."/>
            <person name="Kosugi Y."/>
            <person name="Izuno A."/>
            <person name="Isagi Y."/>
            <person name="Lee S.L."/>
            <person name="Shimizu K.K."/>
        </authorList>
    </citation>
    <scope>NUCLEOTIDE SEQUENCE [LARGE SCALE GENOMIC DNA]</scope>
    <source>
        <strain evidence="6">214</strain>
    </source>
</reference>
<dbReference type="GO" id="GO:0003677">
    <property type="term" value="F:DNA binding"/>
    <property type="evidence" value="ECO:0007669"/>
    <property type="project" value="UniProtKB-KW"/>
</dbReference>
<evidence type="ECO:0000256" key="5">
    <source>
        <dbReference type="ARBA" id="ARBA00023242"/>
    </source>
</evidence>
<keyword evidence="7" id="KW-1185">Reference proteome</keyword>
<proteinExistence type="predicted"/>
<keyword evidence="5" id="KW-0539">Nucleus</keyword>
<dbReference type="Gene3D" id="2.40.330.10">
    <property type="entry name" value="DNA-binding pseudobarrel domain"/>
    <property type="match status" value="1"/>
</dbReference>
<name>A0AAV5KFQ2_9ROSI</name>
<evidence type="ECO:0000256" key="2">
    <source>
        <dbReference type="ARBA" id="ARBA00023015"/>
    </source>
</evidence>